<name>A0A8S5MHL3_9CAUD</name>
<reference evidence="1" key="1">
    <citation type="journal article" date="2021" name="Proc. Natl. Acad. Sci. U.S.A.">
        <title>A Catalog of Tens of Thousands of Viruses from Human Metagenomes Reveals Hidden Associations with Chronic Diseases.</title>
        <authorList>
            <person name="Tisza M.J."/>
            <person name="Buck C.B."/>
        </authorList>
    </citation>
    <scope>NUCLEOTIDE SEQUENCE</scope>
    <source>
        <strain evidence="1">Ct9Ns12</strain>
    </source>
</reference>
<evidence type="ECO:0000313" key="1">
    <source>
        <dbReference type="EMBL" id="DAD81738.1"/>
    </source>
</evidence>
<proteinExistence type="predicted"/>
<dbReference type="EMBL" id="BK014906">
    <property type="protein sequence ID" value="DAD81738.1"/>
    <property type="molecule type" value="Genomic_DNA"/>
</dbReference>
<sequence length="213" mass="24839">MGTEITLTSKEIAVLSSKQLIAICKNISSEITTIKQAINSPPIQLSQWKSVNADCIKAVLVKFIEGTLLFYGRTREDMNDYQVASVVNSILEKYYYFRIEDVCLCFKRARENSAYGKFYGRIDGSVIMNWFATYDRERDEIIHSFNDVKIEHNTSENISREEYKEILFAKMAGGDLYANADYMKMCEINNLFFDKRIEIGNYKYNRLHKFDKK</sequence>
<protein>
    <submittedName>
        <fullName evidence="1">Uncharacterized protein</fullName>
    </submittedName>
</protein>
<accession>A0A8S5MHL3</accession>
<organism evidence="1">
    <name type="scientific">Myoviridae sp. ct9Ns12</name>
    <dbReference type="NCBI Taxonomy" id="2826626"/>
    <lineage>
        <taxon>Viruses</taxon>
        <taxon>Duplodnaviria</taxon>
        <taxon>Heunggongvirae</taxon>
        <taxon>Uroviricota</taxon>
        <taxon>Caudoviricetes</taxon>
    </lineage>
</organism>